<dbReference type="RefSeq" id="WP_305011501.1">
    <property type="nucleotide sequence ID" value="NZ_JAUQSX010000005.1"/>
</dbReference>
<evidence type="ECO:0000313" key="1">
    <source>
        <dbReference type="EMBL" id="MDO7846816.1"/>
    </source>
</evidence>
<gene>
    <name evidence="1" type="ORF">Q5H92_10645</name>
</gene>
<keyword evidence="2" id="KW-1185">Reference proteome</keyword>
<name>A0ABT9ACV0_9BACT</name>
<evidence type="ECO:0000313" key="2">
    <source>
        <dbReference type="Proteomes" id="UP001167796"/>
    </source>
</evidence>
<dbReference type="EMBL" id="JAUQSX010000005">
    <property type="protein sequence ID" value="MDO7846816.1"/>
    <property type="molecule type" value="Genomic_DNA"/>
</dbReference>
<protein>
    <submittedName>
        <fullName evidence="1">Uncharacterized protein</fullName>
    </submittedName>
</protein>
<accession>A0ABT9ACV0</accession>
<organism evidence="1 2">
    <name type="scientific">Hymenobacter mellowenesis</name>
    <dbReference type="NCBI Taxonomy" id="3063995"/>
    <lineage>
        <taxon>Bacteria</taxon>
        <taxon>Pseudomonadati</taxon>
        <taxon>Bacteroidota</taxon>
        <taxon>Cytophagia</taxon>
        <taxon>Cytophagales</taxon>
        <taxon>Hymenobacteraceae</taxon>
        <taxon>Hymenobacter</taxon>
    </lineage>
</organism>
<sequence length="142" mass="16353">MPASSTEQTISQVIGAIIIIPEYAGLEAALRNTIPELEADYQLLTDANEESIKGPFIKYGILDVTFQHNETQQFLKIFCQADDRGWFNHLKKTGIKHDFDEFLAYVLGYLKHIEPLFPAKVNIIDCCMTNDQWVWSEKYEYS</sequence>
<reference evidence="1" key="1">
    <citation type="submission" date="2023-07" db="EMBL/GenBank/DDBJ databases">
        <authorList>
            <person name="Kim M.K."/>
        </authorList>
    </citation>
    <scope>NUCLEOTIDE SEQUENCE</scope>
    <source>
        <strain evidence="1">M29</strain>
    </source>
</reference>
<comment type="caution">
    <text evidence="1">The sequence shown here is derived from an EMBL/GenBank/DDBJ whole genome shotgun (WGS) entry which is preliminary data.</text>
</comment>
<dbReference type="Proteomes" id="UP001167796">
    <property type="component" value="Unassembled WGS sequence"/>
</dbReference>
<proteinExistence type="predicted"/>